<gene>
    <name evidence="10" type="ORF">SAMN06893096_10940</name>
</gene>
<reference evidence="11" key="1">
    <citation type="submission" date="2017-06" db="EMBL/GenBank/DDBJ databases">
        <authorList>
            <person name="Varghese N."/>
            <person name="Submissions S."/>
        </authorList>
    </citation>
    <scope>NUCLEOTIDE SEQUENCE [LARGE SCALE GENOMIC DNA]</scope>
    <source>
        <strain evidence="11">DSM 46839</strain>
    </source>
</reference>
<accession>A0A239HU57</accession>
<feature type="transmembrane region" description="Helical" evidence="8">
    <location>
        <begin position="229"/>
        <end position="251"/>
    </location>
</feature>
<dbReference type="PANTHER" id="PTHR43357">
    <property type="entry name" value="INNER MEMBRANE ABC TRANSPORTER PERMEASE PROTEIN YDCV"/>
    <property type="match status" value="1"/>
</dbReference>
<keyword evidence="5 8" id="KW-0812">Transmembrane</keyword>
<evidence type="ECO:0000313" key="10">
    <source>
        <dbReference type="EMBL" id="SNS84772.1"/>
    </source>
</evidence>
<dbReference type="EMBL" id="FZOO01000009">
    <property type="protein sequence ID" value="SNS84772.1"/>
    <property type="molecule type" value="Genomic_DNA"/>
</dbReference>
<name>A0A239HU57_9ACTN</name>
<evidence type="ECO:0000256" key="3">
    <source>
        <dbReference type="ARBA" id="ARBA00022475"/>
    </source>
</evidence>
<proteinExistence type="inferred from homology"/>
<dbReference type="PANTHER" id="PTHR43357:SF4">
    <property type="entry name" value="INNER MEMBRANE ABC TRANSPORTER PERMEASE PROTEIN YDCV"/>
    <property type="match status" value="1"/>
</dbReference>
<sequence>MALGTRLGRAALAVWLLLPLVPLVLWAAADRWTAPAVLPQAWGTAGLRDAVDSGAGTASLRSTVLGLVVAALATPLGAMAGRALAGSGVPAGGAVLAALLSPLVLPPFAVALGLDVLLLRLRVPASVGVVLLLTVAALPYTTVLMRTAYAAHDPGFEEEARTLGATARRAVLAVQLPMLAPALAGAAFLAFLVGWSDYVVTLLVGGGQLVTLPLLVASAASSVGNEAQVAVLSLGSVLPPLALLVAVGLLGRRR</sequence>
<evidence type="ECO:0000256" key="8">
    <source>
        <dbReference type="RuleBase" id="RU363032"/>
    </source>
</evidence>
<evidence type="ECO:0000256" key="2">
    <source>
        <dbReference type="ARBA" id="ARBA00022448"/>
    </source>
</evidence>
<dbReference type="GO" id="GO:0005886">
    <property type="term" value="C:plasma membrane"/>
    <property type="evidence" value="ECO:0007669"/>
    <property type="project" value="UniProtKB-SubCell"/>
</dbReference>
<keyword evidence="11" id="KW-1185">Reference proteome</keyword>
<comment type="similarity">
    <text evidence="8">Belongs to the binding-protein-dependent transport system permease family.</text>
</comment>
<dbReference type="InterPro" id="IPR000515">
    <property type="entry name" value="MetI-like"/>
</dbReference>
<evidence type="ECO:0000256" key="4">
    <source>
        <dbReference type="ARBA" id="ARBA00022519"/>
    </source>
</evidence>
<keyword evidence="2 8" id="KW-0813">Transport</keyword>
<keyword evidence="6 8" id="KW-1133">Transmembrane helix</keyword>
<dbReference type="CDD" id="cd06261">
    <property type="entry name" value="TM_PBP2"/>
    <property type="match status" value="1"/>
</dbReference>
<dbReference type="OrthoDB" id="4219855at2"/>
<dbReference type="PROSITE" id="PS50928">
    <property type="entry name" value="ABC_TM1"/>
    <property type="match status" value="1"/>
</dbReference>
<organism evidence="10 11">
    <name type="scientific">Geodermatophilus pulveris</name>
    <dbReference type="NCBI Taxonomy" id="1564159"/>
    <lineage>
        <taxon>Bacteria</taxon>
        <taxon>Bacillati</taxon>
        <taxon>Actinomycetota</taxon>
        <taxon>Actinomycetes</taxon>
        <taxon>Geodermatophilales</taxon>
        <taxon>Geodermatophilaceae</taxon>
        <taxon>Geodermatophilus</taxon>
    </lineage>
</organism>
<evidence type="ECO:0000313" key="11">
    <source>
        <dbReference type="Proteomes" id="UP000198373"/>
    </source>
</evidence>
<protein>
    <submittedName>
        <fullName evidence="10">Putative spermidine/putrescine transport system permease protein</fullName>
    </submittedName>
</protein>
<dbReference type="AlphaFoldDB" id="A0A239HU57"/>
<keyword evidence="7 8" id="KW-0472">Membrane</keyword>
<feature type="transmembrane region" description="Helical" evidence="8">
    <location>
        <begin position="170"/>
        <end position="192"/>
    </location>
</feature>
<feature type="transmembrane region" description="Helical" evidence="8">
    <location>
        <begin position="64"/>
        <end position="84"/>
    </location>
</feature>
<evidence type="ECO:0000256" key="7">
    <source>
        <dbReference type="ARBA" id="ARBA00023136"/>
    </source>
</evidence>
<dbReference type="InterPro" id="IPR035906">
    <property type="entry name" value="MetI-like_sf"/>
</dbReference>
<keyword evidence="4" id="KW-0997">Cell inner membrane</keyword>
<feature type="transmembrane region" description="Helical" evidence="8">
    <location>
        <begin position="96"/>
        <end position="119"/>
    </location>
</feature>
<evidence type="ECO:0000256" key="1">
    <source>
        <dbReference type="ARBA" id="ARBA00004429"/>
    </source>
</evidence>
<feature type="domain" description="ABC transmembrane type-1" evidence="9">
    <location>
        <begin position="59"/>
        <end position="247"/>
    </location>
</feature>
<dbReference type="Pfam" id="PF00528">
    <property type="entry name" value="BPD_transp_1"/>
    <property type="match status" value="1"/>
</dbReference>
<comment type="subcellular location">
    <subcellularLocation>
        <location evidence="1">Cell inner membrane</location>
        <topology evidence="1">Multi-pass membrane protein</topology>
    </subcellularLocation>
    <subcellularLocation>
        <location evidence="8">Cell membrane</location>
        <topology evidence="8">Multi-pass membrane protein</topology>
    </subcellularLocation>
</comment>
<keyword evidence="3" id="KW-1003">Cell membrane</keyword>
<feature type="transmembrane region" description="Helical" evidence="8">
    <location>
        <begin position="125"/>
        <end position="149"/>
    </location>
</feature>
<dbReference type="GO" id="GO:0055085">
    <property type="term" value="P:transmembrane transport"/>
    <property type="evidence" value="ECO:0007669"/>
    <property type="project" value="InterPro"/>
</dbReference>
<evidence type="ECO:0000259" key="9">
    <source>
        <dbReference type="PROSITE" id="PS50928"/>
    </source>
</evidence>
<evidence type="ECO:0000256" key="6">
    <source>
        <dbReference type="ARBA" id="ARBA00022989"/>
    </source>
</evidence>
<dbReference type="Gene3D" id="1.10.3720.10">
    <property type="entry name" value="MetI-like"/>
    <property type="match status" value="1"/>
</dbReference>
<evidence type="ECO:0000256" key="5">
    <source>
        <dbReference type="ARBA" id="ARBA00022692"/>
    </source>
</evidence>
<dbReference type="RefSeq" id="WP_089306764.1">
    <property type="nucleotide sequence ID" value="NZ_FZOO01000009.1"/>
</dbReference>
<dbReference type="Proteomes" id="UP000198373">
    <property type="component" value="Unassembled WGS sequence"/>
</dbReference>
<dbReference type="SUPFAM" id="SSF161098">
    <property type="entry name" value="MetI-like"/>
    <property type="match status" value="1"/>
</dbReference>